<comment type="caution">
    <text evidence="2">The sequence shown here is derived from an EMBL/GenBank/DDBJ whole genome shotgun (WGS) entry which is preliminary data.</text>
</comment>
<protein>
    <submittedName>
        <fullName evidence="2">Glycosyl transferase</fullName>
    </submittedName>
</protein>
<dbReference type="GO" id="GO:0016740">
    <property type="term" value="F:transferase activity"/>
    <property type="evidence" value="ECO:0007669"/>
    <property type="project" value="UniProtKB-KW"/>
</dbReference>
<dbReference type="Gene3D" id="3.40.50.2000">
    <property type="entry name" value="Glycogen Phosphorylase B"/>
    <property type="match status" value="1"/>
</dbReference>
<dbReference type="Proteomes" id="UP000624701">
    <property type="component" value="Unassembled WGS sequence"/>
</dbReference>
<dbReference type="Pfam" id="PF00534">
    <property type="entry name" value="Glycos_transf_1"/>
    <property type="match status" value="1"/>
</dbReference>
<accession>A0ABQ2C1D4</accession>
<evidence type="ECO:0000313" key="3">
    <source>
        <dbReference type="Proteomes" id="UP000624701"/>
    </source>
</evidence>
<evidence type="ECO:0000313" key="2">
    <source>
        <dbReference type="EMBL" id="GGI58025.1"/>
    </source>
</evidence>
<organism evidence="2 3">
    <name type="scientific">Winogradskyella haliclonae</name>
    <dbReference type="NCBI Taxonomy" id="2048558"/>
    <lineage>
        <taxon>Bacteria</taxon>
        <taxon>Pseudomonadati</taxon>
        <taxon>Bacteroidota</taxon>
        <taxon>Flavobacteriia</taxon>
        <taxon>Flavobacteriales</taxon>
        <taxon>Flavobacteriaceae</taxon>
        <taxon>Winogradskyella</taxon>
    </lineage>
</organism>
<dbReference type="SUPFAM" id="SSF53756">
    <property type="entry name" value="UDP-Glycosyltransferase/glycogen phosphorylase"/>
    <property type="match status" value="1"/>
</dbReference>
<feature type="domain" description="Glycosyl transferase family 1" evidence="1">
    <location>
        <begin position="195"/>
        <end position="342"/>
    </location>
</feature>
<dbReference type="InterPro" id="IPR001296">
    <property type="entry name" value="Glyco_trans_1"/>
</dbReference>
<dbReference type="PANTHER" id="PTHR12526">
    <property type="entry name" value="GLYCOSYLTRANSFERASE"/>
    <property type="match status" value="1"/>
</dbReference>
<dbReference type="CDD" id="cd03801">
    <property type="entry name" value="GT4_PimA-like"/>
    <property type="match status" value="1"/>
</dbReference>
<keyword evidence="3" id="KW-1185">Reference proteome</keyword>
<proteinExistence type="predicted"/>
<name>A0ABQ2C1D4_9FLAO</name>
<keyword evidence="2" id="KW-0808">Transferase</keyword>
<reference evidence="3" key="1">
    <citation type="journal article" date="2019" name="Int. J. Syst. Evol. Microbiol.">
        <title>The Global Catalogue of Microorganisms (GCM) 10K type strain sequencing project: providing services to taxonomists for standard genome sequencing and annotation.</title>
        <authorList>
            <consortium name="The Broad Institute Genomics Platform"/>
            <consortium name="The Broad Institute Genome Sequencing Center for Infectious Disease"/>
            <person name="Wu L."/>
            <person name="Ma J."/>
        </authorList>
    </citation>
    <scope>NUCLEOTIDE SEQUENCE [LARGE SCALE GENOMIC DNA]</scope>
    <source>
        <strain evidence="3">CCM 8681</strain>
    </source>
</reference>
<gene>
    <name evidence="2" type="ORF">GCM10011444_23340</name>
</gene>
<dbReference type="RefSeq" id="WP_188374930.1">
    <property type="nucleotide sequence ID" value="NZ_BMDQ01000003.1"/>
</dbReference>
<dbReference type="EMBL" id="BMDQ01000003">
    <property type="protein sequence ID" value="GGI58025.1"/>
    <property type="molecule type" value="Genomic_DNA"/>
</dbReference>
<sequence>MRLVIISHTEHYKTTDGKIVGWGPTIREINHLAPHFESITHVAMLHKSKAPPSAAEYTENNIHFEVLPALGGTSVLSKLKTIGHIPKVIGIVNRLLKEADAFQLRTPTGIGVFLIPYLTLFSKKKGWYKYAGNWNQKNPPLGYRLQRWLLKKQSRLVTINGQWQGQPRQCLTFENPCLTDEDVLNGKDIVTLRRLEDKLNFCYVGRLETPKGVGRIIDAFMSLSKNEKSRVGQVHLIGDGNEKAHFEEITKLSDIDFRFHGYLSRSEVFDIYKKNHFFLMPTSASEGFPKVIAEASNFGCMPVVSSVSAIAQYVKHGENGLIVSPISAEGLKLQLDAIFNLDDTQYQNLLKHSQDFVKQFTFNHYINRILTEILS</sequence>
<evidence type="ECO:0000259" key="1">
    <source>
        <dbReference type="Pfam" id="PF00534"/>
    </source>
</evidence>